<evidence type="ECO:0000313" key="2">
    <source>
        <dbReference type="Proteomes" id="UP000004105"/>
    </source>
</evidence>
<comment type="caution">
    <text evidence="1">The sequence shown here is derived from an EMBL/GenBank/DDBJ whole genome shotgun (WGS) entry which is preliminary data.</text>
</comment>
<name>F2BBG5_9NEIS</name>
<dbReference type="HOGENOM" id="CLU_3292859_0_0_4"/>
<proteinExistence type="predicted"/>
<dbReference type="PROSITE" id="PS51257">
    <property type="entry name" value="PROKAR_LIPOPROTEIN"/>
    <property type="match status" value="1"/>
</dbReference>
<sequence length="40" mass="4303">MRQCGRNRVRGLRHTPYGWFGMGGFGCSGRVCGASGKEAV</sequence>
<accession>F2BBG5</accession>
<gene>
    <name evidence="1" type="ORF">HMPREF9123_1070</name>
</gene>
<protein>
    <submittedName>
        <fullName evidence="1">Uncharacterized protein</fullName>
    </submittedName>
</protein>
<dbReference type="EMBL" id="AFAY01000021">
    <property type="protein sequence ID" value="EGF11264.1"/>
    <property type="molecule type" value="Genomic_DNA"/>
</dbReference>
<reference evidence="1 2" key="1">
    <citation type="submission" date="2011-02" db="EMBL/GenBank/DDBJ databases">
        <authorList>
            <person name="Muzny D."/>
            <person name="Qin X."/>
            <person name="Deng J."/>
            <person name="Jiang H."/>
            <person name="Liu Y."/>
            <person name="Qu J."/>
            <person name="Song X.-Z."/>
            <person name="Zhang L."/>
            <person name="Thornton R."/>
            <person name="Coyle M."/>
            <person name="Francisco L."/>
            <person name="Jackson L."/>
            <person name="Javaid M."/>
            <person name="Korchina V."/>
            <person name="Kovar C."/>
            <person name="Mata R."/>
            <person name="Mathew T."/>
            <person name="Ngo R."/>
            <person name="Nguyen L."/>
            <person name="Nguyen N."/>
            <person name="Okwuonu G."/>
            <person name="Ongeri F."/>
            <person name="Pham C."/>
            <person name="Simmons D."/>
            <person name="Wilczek-Boney K."/>
            <person name="Hale W."/>
            <person name="Jakkamsetti A."/>
            <person name="Pham P."/>
            <person name="Ruth R."/>
            <person name="San Lucas F."/>
            <person name="Warren J."/>
            <person name="Zhang J."/>
            <person name="Zhao Z."/>
            <person name="Zhou C."/>
            <person name="Zhu D."/>
            <person name="Lee S."/>
            <person name="Bess C."/>
            <person name="Blankenburg K."/>
            <person name="Forbes L."/>
            <person name="Fu Q."/>
            <person name="Gubbala S."/>
            <person name="Hirani K."/>
            <person name="Jayaseelan J.C."/>
            <person name="Lara F."/>
            <person name="Munidasa M."/>
            <person name="Palculict T."/>
            <person name="Patil S."/>
            <person name="Pu L.-L."/>
            <person name="Saada N."/>
            <person name="Tang L."/>
            <person name="Weissenberger G."/>
            <person name="Zhu Y."/>
            <person name="Hemphill L."/>
            <person name="Shang Y."/>
            <person name="Youmans B."/>
            <person name="Ayvaz T."/>
            <person name="Ross M."/>
            <person name="Santibanez J."/>
            <person name="Aqrawi P."/>
            <person name="Gross S."/>
            <person name="Joshi V."/>
            <person name="Fowler G."/>
            <person name="Nazareth L."/>
            <person name="Reid J."/>
            <person name="Worley K."/>
            <person name="Petrosino J."/>
            <person name="Highlander S."/>
            <person name="Gibbs R."/>
        </authorList>
    </citation>
    <scope>NUCLEOTIDE SEQUENCE [LARGE SCALE GENOMIC DNA]</scope>
    <source>
        <strain evidence="1 2">ATCC BAA-1200</strain>
    </source>
</reference>
<organism evidence="1 2">
    <name type="scientific">Neisseria bacilliformis ATCC BAA-1200</name>
    <dbReference type="NCBI Taxonomy" id="888742"/>
    <lineage>
        <taxon>Bacteria</taxon>
        <taxon>Pseudomonadati</taxon>
        <taxon>Pseudomonadota</taxon>
        <taxon>Betaproteobacteria</taxon>
        <taxon>Neisseriales</taxon>
        <taxon>Neisseriaceae</taxon>
        <taxon>Neisseria</taxon>
    </lineage>
</organism>
<dbReference type="AlphaFoldDB" id="F2BBG5"/>
<evidence type="ECO:0000313" key="1">
    <source>
        <dbReference type="EMBL" id="EGF11264.1"/>
    </source>
</evidence>
<dbReference type="Proteomes" id="UP000004105">
    <property type="component" value="Unassembled WGS sequence"/>
</dbReference>
<keyword evidence="2" id="KW-1185">Reference proteome</keyword>